<organism evidence="2 3">
    <name type="scientific">Luteolibacter yonseiensis</name>
    <dbReference type="NCBI Taxonomy" id="1144680"/>
    <lineage>
        <taxon>Bacteria</taxon>
        <taxon>Pseudomonadati</taxon>
        <taxon>Verrucomicrobiota</taxon>
        <taxon>Verrucomicrobiia</taxon>
        <taxon>Verrucomicrobiales</taxon>
        <taxon>Verrucomicrobiaceae</taxon>
        <taxon>Luteolibacter</taxon>
    </lineage>
</organism>
<keyword evidence="3" id="KW-1185">Reference proteome</keyword>
<accession>A0A934V9H0</accession>
<keyword evidence="1" id="KW-1133">Transmembrane helix</keyword>
<reference evidence="2" key="1">
    <citation type="submission" date="2021-01" db="EMBL/GenBank/DDBJ databases">
        <title>Modified the classification status of verrucomicrobia.</title>
        <authorList>
            <person name="Feng X."/>
        </authorList>
    </citation>
    <scope>NUCLEOTIDE SEQUENCE</scope>
    <source>
        <strain evidence="2">JCM 18052</strain>
    </source>
</reference>
<dbReference type="RefSeq" id="WP_200353279.1">
    <property type="nucleotide sequence ID" value="NZ_JAENIK010000013.1"/>
</dbReference>
<keyword evidence="1" id="KW-0812">Transmembrane</keyword>
<name>A0A934V9H0_9BACT</name>
<feature type="transmembrane region" description="Helical" evidence="1">
    <location>
        <begin position="21"/>
        <end position="43"/>
    </location>
</feature>
<protein>
    <submittedName>
        <fullName evidence="2">DUF3592 domain-containing protein</fullName>
    </submittedName>
</protein>
<proteinExistence type="predicted"/>
<keyword evidence="1" id="KW-0472">Membrane</keyword>
<gene>
    <name evidence="2" type="ORF">JIN84_22115</name>
</gene>
<feature type="transmembrane region" description="Helical" evidence="1">
    <location>
        <begin position="306"/>
        <end position="326"/>
    </location>
</feature>
<dbReference type="EMBL" id="JAENIK010000013">
    <property type="protein sequence ID" value="MBK1818332.1"/>
    <property type="molecule type" value="Genomic_DNA"/>
</dbReference>
<dbReference type="AlphaFoldDB" id="A0A934V9H0"/>
<feature type="transmembrane region" description="Helical" evidence="1">
    <location>
        <begin position="136"/>
        <end position="156"/>
    </location>
</feature>
<comment type="caution">
    <text evidence="2">The sequence shown here is derived from an EMBL/GenBank/DDBJ whole genome shotgun (WGS) entry which is preliminary data.</text>
</comment>
<sequence length="528" mass="58841">MSTPRTVPQEILREIVPPKVILVKCVAGCGLLLFGLLLGFLFIPRHLPQQRLLDRGPVEFVEGRIVTAEKTGAKENEIPIWKYGFIYQPPGHAGQKGTAYAAGGSWSVGSVVKILHLPDDPRIAAPVGARLDESPAWTVVVLVFPLLGLYCIVHTLSDLRWKKRLLSEGLIGKAVVDSVEKSRFHSEGQDEYVLRMTRVEDGTRIQKRIRTNAEIHVATAKLKSGEPLTLLYCRDKPQRFLIVESWGADAGAALPMEPFSAEQPMSSAAAAVRPVGGDETSSFLEMPLPRRIPKGIRSKVTRSYQMPIAFGFMGLLVALASAWAFFPFHLARQWRLDAGPSKVVPGRILSVEDSRTEILSVRVKEHHFSYRPEGGGEKQGIAYTTGGNWQVGTPLQVRYLIAHPELAVPEGARLGETSTVWALVLIFPLGMGVFFFGLVFLRMRDLEILRFGVLSTARITSVEKMSVGVHDQHRIYLVRSDDGATMVKRSHEEHEIAFAKWKQDAGEPVRILHRPHKLKRFLLPEIWN</sequence>
<evidence type="ECO:0000313" key="2">
    <source>
        <dbReference type="EMBL" id="MBK1818332.1"/>
    </source>
</evidence>
<evidence type="ECO:0000313" key="3">
    <source>
        <dbReference type="Proteomes" id="UP000600139"/>
    </source>
</evidence>
<evidence type="ECO:0000256" key="1">
    <source>
        <dbReference type="SAM" id="Phobius"/>
    </source>
</evidence>
<dbReference type="Proteomes" id="UP000600139">
    <property type="component" value="Unassembled WGS sequence"/>
</dbReference>
<feature type="transmembrane region" description="Helical" evidence="1">
    <location>
        <begin position="420"/>
        <end position="441"/>
    </location>
</feature>